<dbReference type="GO" id="GO:0005261">
    <property type="term" value="F:monoatomic cation channel activity"/>
    <property type="evidence" value="ECO:0007669"/>
    <property type="project" value="TreeGrafter"/>
</dbReference>
<feature type="compositionally biased region" description="Low complexity" evidence="6">
    <location>
        <begin position="2001"/>
        <end position="2014"/>
    </location>
</feature>
<dbReference type="GO" id="GO:0006816">
    <property type="term" value="P:calcium ion transport"/>
    <property type="evidence" value="ECO:0007669"/>
    <property type="project" value="TreeGrafter"/>
</dbReference>
<gene>
    <name evidence="9" type="ORF">CHS0354_018147</name>
</gene>
<protein>
    <recommendedName>
        <fullName evidence="8">PKD/REJ-like domain-containing protein</fullName>
    </recommendedName>
</protein>
<comment type="caution">
    <text evidence="9">The sequence shown here is derived from an EMBL/GenBank/DDBJ whole genome shotgun (WGS) entry which is preliminary data.</text>
</comment>
<feature type="compositionally biased region" description="Low complexity" evidence="6">
    <location>
        <begin position="1696"/>
        <end position="1717"/>
    </location>
</feature>
<dbReference type="PANTHER" id="PTHR46730:SF1">
    <property type="entry name" value="PLAT DOMAIN-CONTAINING PROTEIN"/>
    <property type="match status" value="1"/>
</dbReference>
<name>A0AAE0ST53_9BIVA</name>
<dbReference type="EMBL" id="JAEAOA010001122">
    <property type="protein sequence ID" value="KAK3597552.1"/>
    <property type="molecule type" value="Genomic_DNA"/>
</dbReference>
<reference evidence="9" key="3">
    <citation type="submission" date="2023-05" db="EMBL/GenBank/DDBJ databases">
        <authorList>
            <person name="Smith C.H."/>
        </authorList>
    </citation>
    <scope>NUCLEOTIDE SEQUENCE</scope>
    <source>
        <strain evidence="9">CHS0354</strain>
        <tissue evidence="9">Mantle</tissue>
    </source>
</reference>
<keyword evidence="10" id="KW-1185">Reference proteome</keyword>
<evidence type="ECO:0000256" key="5">
    <source>
        <dbReference type="ARBA" id="ARBA00023136"/>
    </source>
</evidence>
<evidence type="ECO:0000256" key="7">
    <source>
        <dbReference type="SAM" id="Phobius"/>
    </source>
</evidence>
<keyword evidence="4 7" id="KW-1133">Transmembrane helix</keyword>
<comment type="subcellular location">
    <subcellularLocation>
        <location evidence="1">Membrane</location>
    </subcellularLocation>
</comment>
<feature type="transmembrane region" description="Helical" evidence="7">
    <location>
        <begin position="1863"/>
        <end position="1888"/>
    </location>
</feature>
<organism evidence="9 10">
    <name type="scientific">Potamilus streckersoni</name>
    <dbReference type="NCBI Taxonomy" id="2493646"/>
    <lineage>
        <taxon>Eukaryota</taxon>
        <taxon>Metazoa</taxon>
        <taxon>Spiralia</taxon>
        <taxon>Lophotrochozoa</taxon>
        <taxon>Mollusca</taxon>
        <taxon>Bivalvia</taxon>
        <taxon>Autobranchia</taxon>
        <taxon>Heteroconchia</taxon>
        <taxon>Palaeoheterodonta</taxon>
        <taxon>Unionida</taxon>
        <taxon>Unionoidea</taxon>
        <taxon>Unionidae</taxon>
        <taxon>Ambleminae</taxon>
        <taxon>Lampsilini</taxon>
        <taxon>Potamilus</taxon>
    </lineage>
</organism>
<feature type="compositionally biased region" description="Polar residues" evidence="6">
    <location>
        <begin position="1989"/>
        <end position="2000"/>
    </location>
</feature>
<evidence type="ECO:0000313" key="10">
    <source>
        <dbReference type="Proteomes" id="UP001195483"/>
    </source>
</evidence>
<sequence length="2024" mass="220920">MAKIDAIRLIGIDVNGTVASFKGKLQEMKASIGKSMIYMNAKYGPNFDQDVRILRKASSDNDWSSVRSAEVAFVLQDMGSMRFVPATDYVGNITITFALSNGLQVAHDKGLILTIVVTPINDPPVLRNEVLTSLLQYRYNTIQYPYSGIGHFQASSIASQLYKDNDGDMISIAVIGAIQTNLGHWAVGQDGDVVEIPLFDIRKLKEFGHMTQIAVLLNPSDELRFLLSNSSYMWQIYENPSLYIAAIDAGVFPKPGAVKLIEINISICSGGTSREQQICVEGGSSSYSRTVLDLYMGRQGCDGTAGSTLVKDECGVCGGRNDCFDCNGDPHGIAYYDPCDLSKCVGGNTGIKSNEGLDCAGVKCGKHYIHDKFGCIPVGTDVVALNLTLPCDGQLLSGSFINKCKICVLGSTGLPADAGMDMCGVCHGDNSTCIDCAQVVKGDRVVDFCGNCRSPSDPQFNKGCGANLGTVYPKFIFAKYGGNLTVAGVNLEAFSYVRCYFYSAGQTRQYLETRHFNASAGIVRLSLPNITSAFNGEYFVSCDLNSNTSLNVRDGHIYIYGNPTLISLVPNEFTVGNITSVTVKGKNITNTGKVYCLLKCQEVRLKYGCQSTDNGVSGFLNFSGMWINSETVTCDHSLLSMVKYARVYNLSVVTGELSDVDLNSLSYVNLRVTSVAPKPLQAQYDDTMCNIQVTFDQGITVRDDINNPTCADILDDSTNTFLEGAECRMHGQLLTISTGKVSSTNIGKVLTLRPGLIKRFSTSEDVAAYATGSLTILQPSNPIVPELTLRSPSIISTCDSVSIKAYVQKRGCLKYTLGWKVTATRKDLTATDAEDKVSALMTKIKQLTNDIITVNGSELLAGWNFNFAVNLTTQFGDRVTAEKIISLDDTMLILPDLKILGGVQEVNPTEKIIITSSIKKSACIADTQGNALYAWSIDADIDSDINSMKPRTVIPGNTLKGGKTYKVTFTATLKTVTEETITGVASISFKTTSSPLRPIIDNGENFQHAIGKDLILGASLSYDPDKQTGVTTTYKWECQEKFGDGNFYPCWKVNASTTTPELFRMDEGIITIFPKTMLREGSEFKFTLTMQKDSRKASTISTVKIVASDAPQILRIRHTELVNTNDYLVINTIVRTFKNGTTFAMVSNGNEDYEERALHKASTDLVKSMDRLMVWDRFDLVIAGKVLIPGAIYNFMAIGIGENNKDIDAREEFTSRVNNIPKVGTAMITPTSGVTIQTVFTVTVNDDWIDYEDDKNLHYYMYYWDGKERKQLGIHSTAGEKTFNFRLPAGQFEIIVEACDSMQSCTEYKIPTAINVTTWNDHNRIDFLLEMARDAVETGDENAVRVLLEVKDIVEKINLNSSLTDTVLRYIDQFMEQLFPISAKFVSYDKAGAEASLKAVNELLSGLGSQISKETRNKSLKAASDIVQSYSTVSSKRRRKRALSENNPLPGMSISMAETLLTTYSSIFLDQSEDEVSSQDSLDFQLALDAIMVGLCTTLKSYNVSPLVAKSNLAVVRAEKKSMSGMSSTGFDIGCNDCPDILNAPAKIQYGDEIARNYGSWNCFQDYLCIGLCLASAQITMDVVSASGSQVLLLQDSQTRRSDLVNIRIYNPETNSEINIPELINPVNISFTMNNTVDMTKKILKCKVWSGQNWSDGKCDIHVPIKDLITDGDIVNCMCTVLGVISLFEQNRTEVSTKAPPTSTSVTSPASSSHPSSGNATYGEPTITTCISTSPTSTDVSIPTATKKVTFTLLQDYAAIVGESKTEFHSTLRLQLATLLGISLSRILNLSSKPGSIIVIFDILPSNGLERTTSVVLNLLENLIKSNSTSLTSSNGTPLTFDISSFRIIDETTEPDSDNIPVFLPYIIGGVIGGVVVMGLAITILVVLMKMKQQKTYPNVTMPTGFSIAEQMKGASIVSVSSIPAKPSVKNWTENELYPPLNEMDSLKQNKMNFKLAEDGQYVRQGPTVATVDDDNTIRYRVVGFERNNTTSMAPENGATSSRIGSASSSKSTSPRNDIPQVEI</sequence>
<dbReference type="Pfam" id="PF02010">
    <property type="entry name" value="REJ"/>
    <property type="match status" value="1"/>
</dbReference>
<dbReference type="Proteomes" id="UP001195483">
    <property type="component" value="Unassembled WGS sequence"/>
</dbReference>
<dbReference type="PANTHER" id="PTHR46730">
    <property type="entry name" value="POLYCYSTIN-1"/>
    <property type="match status" value="1"/>
</dbReference>
<evidence type="ECO:0000256" key="2">
    <source>
        <dbReference type="ARBA" id="ARBA00022692"/>
    </source>
</evidence>
<accession>A0AAE0ST53</accession>
<evidence type="ECO:0000256" key="1">
    <source>
        <dbReference type="ARBA" id="ARBA00004370"/>
    </source>
</evidence>
<keyword evidence="3" id="KW-0677">Repeat</keyword>
<evidence type="ECO:0000256" key="6">
    <source>
        <dbReference type="SAM" id="MobiDB-lite"/>
    </source>
</evidence>
<proteinExistence type="predicted"/>
<reference evidence="9" key="1">
    <citation type="journal article" date="2021" name="Genome Biol. Evol.">
        <title>A High-Quality Reference Genome for a Parasitic Bivalve with Doubly Uniparental Inheritance (Bivalvia: Unionida).</title>
        <authorList>
            <person name="Smith C.H."/>
        </authorList>
    </citation>
    <scope>NUCLEOTIDE SEQUENCE</scope>
    <source>
        <strain evidence="9">CHS0354</strain>
    </source>
</reference>
<evidence type="ECO:0000256" key="4">
    <source>
        <dbReference type="ARBA" id="ARBA00022989"/>
    </source>
</evidence>
<keyword evidence="2 7" id="KW-0812">Transmembrane</keyword>
<dbReference type="GO" id="GO:0005886">
    <property type="term" value="C:plasma membrane"/>
    <property type="evidence" value="ECO:0007669"/>
    <property type="project" value="TreeGrafter"/>
</dbReference>
<dbReference type="InterPro" id="IPR002859">
    <property type="entry name" value="PKD/REJ-like"/>
</dbReference>
<keyword evidence="5 7" id="KW-0472">Membrane</keyword>
<evidence type="ECO:0000313" key="9">
    <source>
        <dbReference type="EMBL" id="KAK3597552.1"/>
    </source>
</evidence>
<reference evidence="9" key="2">
    <citation type="journal article" date="2021" name="Genome Biol. Evol.">
        <title>Developing a high-quality reference genome for a parasitic bivalve with doubly uniparental inheritance (Bivalvia: Unionida).</title>
        <authorList>
            <person name="Smith C.H."/>
        </authorList>
    </citation>
    <scope>NUCLEOTIDE SEQUENCE</scope>
    <source>
        <strain evidence="9">CHS0354</strain>
        <tissue evidence="9">Mantle</tissue>
    </source>
</reference>
<evidence type="ECO:0000259" key="8">
    <source>
        <dbReference type="Pfam" id="PF02010"/>
    </source>
</evidence>
<feature type="domain" description="PKD/REJ-like" evidence="8">
    <location>
        <begin position="922"/>
        <end position="1353"/>
    </location>
</feature>
<evidence type="ECO:0000256" key="3">
    <source>
        <dbReference type="ARBA" id="ARBA00022737"/>
    </source>
</evidence>
<feature type="region of interest" description="Disordered" evidence="6">
    <location>
        <begin position="1696"/>
        <end position="1723"/>
    </location>
</feature>
<feature type="region of interest" description="Disordered" evidence="6">
    <location>
        <begin position="1989"/>
        <end position="2024"/>
    </location>
</feature>